<dbReference type="Proteomes" id="UP000001052">
    <property type="component" value="Chromosome"/>
</dbReference>
<dbReference type="SUPFAM" id="SSF51735">
    <property type="entry name" value="NAD(P)-binding Rossmann-fold domains"/>
    <property type="match status" value="1"/>
</dbReference>
<dbReference type="EMBL" id="CP001734">
    <property type="protein sequence ID" value="ACV68610.1"/>
    <property type="molecule type" value="Genomic_DNA"/>
</dbReference>
<dbReference type="SUPFAM" id="SSF55961">
    <property type="entry name" value="Bet v1-like"/>
    <property type="match status" value="1"/>
</dbReference>
<dbReference type="InterPro" id="IPR036291">
    <property type="entry name" value="NAD(P)-bd_dom_sf"/>
</dbReference>
<dbReference type="GO" id="GO:0044877">
    <property type="term" value="F:protein-containing complex binding"/>
    <property type="evidence" value="ECO:0007669"/>
    <property type="project" value="TreeGrafter"/>
</dbReference>
<dbReference type="Pfam" id="PF13460">
    <property type="entry name" value="NAD_binding_10"/>
    <property type="match status" value="1"/>
</dbReference>
<proteinExistence type="predicted"/>
<dbReference type="AlphaFoldDB" id="C8X2G3"/>
<reference evidence="3" key="1">
    <citation type="submission" date="2009-09" db="EMBL/GenBank/DDBJ databases">
        <title>The complete chromosome of Desulfohalobium retbaense DSM 5692.</title>
        <authorList>
            <consortium name="US DOE Joint Genome Institute (JGI-PGF)"/>
            <person name="Lucas S."/>
            <person name="Copeland A."/>
            <person name="Lapidus A."/>
            <person name="Glavina del Rio T."/>
            <person name="Dalin E."/>
            <person name="Tice H."/>
            <person name="Bruce D."/>
            <person name="Goodwin L."/>
            <person name="Pitluck S."/>
            <person name="Kyrpides N."/>
            <person name="Mavromatis K."/>
            <person name="Ivanova N."/>
            <person name="Mikhailova N."/>
            <person name="Munk A.C."/>
            <person name="Brettin T."/>
            <person name="Detter J.C."/>
            <person name="Han C."/>
            <person name="Tapia R."/>
            <person name="Larimer F."/>
            <person name="Land M."/>
            <person name="Hauser L."/>
            <person name="Markowitz V."/>
            <person name="Cheng J.-F."/>
            <person name="Hugenholtz P."/>
            <person name="Woyke T."/>
            <person name="Wu D."/>
            <person name="Spring S."/>
            <person name="Klenk H.-P."/>
            <person name="Eisen J.A."/>
        </authorList>
    </citation>
    <scope>NUCLEOTIDE SEQUENCE [LARGE SCALE GENOMIC DNA]</scope>
    <source>
        <strain evidence="3">DSM 5692</strain>
    </source>
</reference>
<gene>
    <name evidence="2" type="ordered locus">Dret_1322</name>
</gene>
<dbReference type="STRING" id="485915.Dret_1322"/>
<evidence type="ECO:0000313" key="3">
    <source>
        <dbReference type="Proteomes" id="UP000001052"/>
    </source>
</evidence>
<keyword evidence="3" id="KW-1185">Reference proteome</keyword>
<sequence length="513" mass="57322">MPEHESAKPVLVLGATGYVGGRLVPLLLERGYRVRAAGRSLEKLSCRPFADHPAIELVQADVLEETSLLEAAQGCRAVYYLVHSMAPQIQDFAETDRIAARNMVRAAEAAGMEQIIYLGGLGDDDEDLSHHLLSRLEVGRILQEGSVPCTFLRAAMILGAGSASFELMRYLVERLPVMLTPRWVQSRCQPIAISNVLEYLTGVLDNPPALGQTLDIGGPDIVTYAELFRLYAEEAGLRRRLIIPVPVFSPKLSSYWIHLVTPVPATLARPLTEGLRNTVVCQDTRIREMVPQDLLTCREAIRRSLDRVRQQQVATCWFDAGQATEPEWVSCEDAYYAGGTILECSFRTVIAADPEEVWQPIRRIGGDTGWYYGDRLWWLRGLMDRLLGGVGLRRGRRDPEEIRVGDGLDFWRVLDVQENSRLQLLAEMKLPGEAVLEFRLHSLGPGRTELVQAASFLPRGLWGMLYWYALAPSHVFIFKGMLQEIAAAIDRPILTPPTRVAAQRRDSCRLPGA</sequence>
<dbReference type="KEGG" id="drt:Dret_1322"/>
<accession>C8X2G3</accession>
<feature type="domain" description="NAD(P)-binding" evidence="1">
    <location>
        <begin position="14"/>
        <end position="129"/>
    </location>
</feature>
<reference evidence="2 3" key="2">
    <citation type="journal article" date="2010" name="Stand. Genomic Sci.">
        <title>Complete genome sequence of Desulfohalobium retbaense type strain (HR(100)).</title>
        <authorList>
            <person name="Spring S."/>
            <person name="Nolan M."/>
            <person name="Lapidus A."/>
            <person name="Glavina Del Rio T."/>
            <person name="Copeland A."/>
            <person name="Tice H."/>
            <person name="Cheng J.F."/>
            <person name="Lucas S."/>
            <person name="Land M."/>
            <person name="Chen F."/>
            <person name="Bruce D."/>
            <person name="Goodwin L."/>
            <person name="Pitluck S."/>
            <person name="Ivanova N."/>
            <person name="Mavromatis K."/>
            <person name="Mikhailova N."/>
            <person name="Pati A."/>
            <person name="Chen A."/>
            <person name="Palaniappan K."/>
            <person name="Hauser L."/>
            <person name="Chang Y.J."/>
            <person name="Jeffries C.D."/>
            <person name="Munk C."/>
            <person name="Kiss H."/>
            <person name="Chain P."/>
            <person name="Han C."/>
            <person name="Brettin T."/>
            <person name="Detter J.C."/>
            <person name="Schuler E."/>
            <person name="Goker M."/>
            <person name="Rohde M."/>
            <person name="Bristow J."/>
            <person name="Eisen J.A."/>
            <person name="Markowitz V."/>
            <person name="Hugenholtz P."/>
            <person name="Kyrpides N.C."/>
            <person name="Klenk H.P."/>
        </authorList>
    </citation>
    <scope>NUCLEOTIDE SEQUENCE [LARGE SCALE GENOMIC DNA]</scope>
    <source>
        <strain evidence="2 3">DSM 5692</strain>
    </source>
</reference>
<dbReference type="Pfam" id="PF11066">
    <property type="entry name" value="DUF2867"/>
    <property type="match status" value="1"/>
</dbReference>
<dbReference type="CDD" id="cd05245">
    <property type="entry name" value="SDR_a2"/>
    <property type="match status" value="1"/>
</dbReference>
<dbReference type="Gene3D" id="3.40.50.720">
    <property type="entry name" value="NAD(P)-binding Rossmann-like Domain"/>
    <property type="match status" value="1"/>
</dbReference>
<dbReference type="RefSeq" id="WP_015751757.1">
    <property type="nucleotide sequence ID" value="NC_013223.1"/>
</dbReference>
<dbReference type="OrthoDB" id="9774199at2"/>
<dbReference type="PANTHER" id="PTHR12126:SF11">
    <property type="entry name" value="NADH DEHYDROGENASE [UBIQUINONE] 1 ALPHA SUBCOMPLEX SUBUNIT 9, MITOCHONDRIAL"/>
    <property type="match status" value="1"/>
</dbReference>
<name>C8X2G3_DESRD</name>
<protein>
    <submittedName>
        <fullName evidence="2">NmrA family protein</fullName>
    </submittedName>
</protein>
<dbReference type="InterPro" id="IPR016040">
    <property type="entry name" value="NAD(P)-bd_dom"/>
</dbReference>
<dbReference type="PANTHER" id="PTHR12126">
    <property type="entry name" value="NADH-UBIQUINONE OXIDOREDUCTASE 39 KDA SUBUNIT-RELATED"/>
    <property type="match status" value="1"/>
</dbReference>
<dbReference type="InterPro" id="IPR051207">
    <property type="entry name" value="ComplexI_NDUFA9_subunit"/>
</dbReference>
<dbReference type="HOGENOM" id="CLU_007383_6_11_7"/>
<organism evidence="2 3">
    <name type="scientific">Desulfohalobium retbaense (strain ATCC 49708 / DSM 5692 / JCM 16813 / HR100)</name>
    <dbReference type="NCBI Taxonomy" id="485915"/>
    <lineage>
        <taxon>Bacteria</taxon>
        <taxon>Pseudomonadati</taxon>
        <taxon>Thermodesulfobacteriota</taxon>
        <taxon>Desulfovibrionia</taxon>
        <taxon>Desulfovibrionales</taxon>
        <taxon>Desulfohalobiaceae</taxon>
        <taxon>Desulfohalobium</taxon>
    </lineage>
</organism>
<dbReference type="InterPro" id="IPR021295">
    <property type="entry name" value="DUF2867"/>
</dbReference>
<dbReference type="eggNOG" id="COG0702">
    <property type="taxonomic scope" value="Bacteria"/>
</dbReference>
<evidence type="ECO:0000313" key="2">
    <source>
        <dbReference type="EMBL" id="ACV68610.1"/>
    </source>
</evidence>
<evidence type="ECO:0000259" key="1">
    <source>
        <dbReference type="Pfam" id="PF13460"/>
    </source>
</evidence>